<keyword evidence="4" id="KW-1185">Reference proteome</keyword>
<dbReference type="Pfam" id="PF10988">
    <property type="entry name" value="DUF2807"/>
    <property type="match status" value="1"/>
</dbReference>
<reference evidence="3" key="2">
    <citation type="submission" date="2020-09" db="EMBL/GenBank/DDBJ databases">
        <authorList>
            <person name="Sun Q."/>
            <person name="Kim S."/>
        </authorList>
    </citation>
    <scope>NUCLEOTIDE SEQUENCE</scope>
    <source>
        <strain evidence="3">KCTC 12710</strain>
    </source>
</reference>
<dbReference type="AlphaFoldDB" id="A0A918QTT3"/>
<dbReference type="Proteomes" id="UP000636004">
    <property type="component" value="Unassembled WGS sequence"/>
</dbReference>
<reference evidence="3" key="1">
    <citation type="journal article" date="2014" name="Int. J. Syst. Evol. Microbiol.">
        <title>Complete genome sequence of Corynebacterium casei LMG S-19264T (=DSM 44701T), isolated from a smear-ripened cheese.</title>
        <authorList>
            <consortium name="US DOE Joint Genome Institute (JGI-PGF)"/>
            <person name="Walter F."/>
            <person name="Albersmeier A."/>
            <person name="Kalinowski J."/>
            <person name="Ruckert C."/>
        </authorList>
    </citation>
    <scope>NUCLEOTIDE SEQUENCE</scope>
    <source>
        <strain evidence="3">KCTC 12710</strain>
    </source>
</reference>
<comment type="caution">
    <text evidence="3">The sequence shown here is derived from an EMBL/GenBank/DDBJ whole genome shotgun (WGS) entry which is preliminary data.</text>
</comment>
<accession>A0A918QTT3</accession>
<feature type="domain" description="Putative auto-transporter adhesin head GIN" evidence="2">
    <location>
        <begin position="41"/>
        <end position="232"/>
    </location>
</feature>
<gene>
    <name evidence="3" type="ORF">GCM10007028_07740</name>
</gene>
<feature type="chain" id="PRO_5037093556" description="Putative auto-transporter adhesin head GIN domain-containing protein" evidence="1">
    <location>
        <begin position="22"/>
        <end position="248"/>
    </location>
</feature>
<evidence type="ECO:0000256" key="1">
    <source>
        <dbReference type="SAM" id="SignalP"/>
    </source>
</evidence>
<dbReference type="RefSeq" id="WP_229796723.1">
    <property type="nucleotide sequence ID" value="NZ_BMWZ01000002.1"/>
</dbReference>
<keyword evidence="1" id="KW-0732">Signal</keyword>
<protein>
    <recommendedName>
        <fullName evidence="2">Putative auto-transporter adhesin head GIN domain-containing protein</fullName>
    </recommendedName>
</protein>
<evidence type="ECO:0000313" key="3">
    <source>
        <dbReference type="EMBL" id="GGZ73087.1"/>
    </source>
</evidence>
<proteinExistence type="predicted"/>
<dbReference type="Gene3D" id="2.160.20.120">
    <property type="match status" value="1"/>
</dbReference>
<organism evidence="3 4">
    <name type="scientific">Algibacter mikhailovii</name>
    <dbReference type="NCBI Taxonomy" id="425498"/>
    <lineage>
        <taxon>Bacteria</taxon>
        <taxon>Pseudomonadati</taxon>
        <taxon>Bacteroidota</taxon>
        <taxon>Flavobacteriia</taxon>
        <taxon>Flavobacteriales</taxon>
        <taxon>Flavobacteriaceae</taxon>
        <taxon>Algibacter</taxon>
    </lineage>
</organism>
<evidence type="ECO:0000313" key="4">
    <source>
        <dbReference type="Proteomes" id="UP000636004"/>
    </source>
</evidence>
<dbReference type="EMBL" id="BMWZ01000002">
    <property type="protein sequence ID" value="GGZ73087.1"/>
    <property type="molecule type" value="Genomic_DNA"/>
</dbReference>
<dbReference type="InterPro" id="IPR021255">
    <property type="entry name" value="DUF2807"/>
</dbReference>
<evidence type="ECO:0000259" key="2">
    <source>
        <dbReference type="Pfam" id="PF10988"/>
    </source>
</evidence>
<dbReference type="PROSITE" id="PS51257">
    <property type="entry name" value="PROKAR_LIPOPROTEIN"/>
    <property type="match status" value="1"/>
</dbReference>
<name>A0A918QTT3_9FLAO</name>
<feature type="signal peptide" evidence="1">
    <location>
        <begin position="1"/>
        <end position="21"/>
    </location>
</feature>
<sequence length="248" mass="27298">MKKTIYIFSLFILFSCNSENAGDCFQTAGALMTQEFTVGVFTKILVNRDIELIIKEGSPQEVIVETGKNLINDVTIEVVEDQLVLTDNNTCNFVRDYGITKVYITADNISEIRSMTQYDITSIGVLTYPELNLLSEDFTESGSVNSGDFFLEVDSERLSVVFNNLSNAEISGSTENLSVTLAAGISYFDGANLMAQNVSVRNRSSNDVIVNPQLQLSGKILGTGDVIALNKPPQVDVEEVYKGRLIFK</sequence>